<sequence length="302" mass="32418">MARWVIIPRQSGLSVDLVIMPELTSSIVDVDWLSQHLATENLLVLDASVPPVVPGYVSINNAGSFVAIPGARRFDYDQQVCRPNSSLPHMMPSAELFEAEVQKLGINADSLIVVYDDVGIYASPRAWWMFRAMGHQQVAVLDGGLPAWVHAGLATAGAVDTTFPAGNFNAKPAAELFCDFAVVLAALDDANCSILDARSTGRFYGTAEEPRPGVRSGHMPNAKNLPFPELLDVGMMKSAEELREIFSRLASVEQKLITSCGSGITACILTLAADLAGYDKLAVYDGSWAEWGAPGKLPVVID</sequence>
<dbReference type="InterPro" id="IPR001763">
    <property type="entry name" value="Rhodanese-like_dom"/>
</dbReference>
<dbReference type="PROSITE" id="PS50206">
    <property type="entry name" value="RHODANESE_3"/>
    <property type="match status" value="2"/>
</dbReference>
<organism evidence="4">
    <name type="scientific">uncultured marine microorganism HF4000_009G21</name>
    <dbReference type="NCBI Taxonomy" id="455515"/>
    <lineage>
        <taxon>unclassified sequences</taxon>
        <taxon>environmental samples</taxon>
    </lineage>
</organism>
<dbReference type="CDD" id="cd01448">
    <property type="entry name" value="TST_Repeat_1"/>
    <property type="match status" value="1"/>
</dbReference>
<dbReference type="CDD" id="cd01449">
    <property type="entry name" value="TST_Repeat_2"/>
    <property type="match status" value="1"/>
</dbReference>
<feature type="domain" description="Rhodanese" evidence="3">
    <location>
        <begin position="68"/>
        <end position="157"/>
    </location>
</feature>
<dbReference type="InterPro" id="IPR036873">
    <property type="entry name" value="Rhodanese-like_dom_sf"/>
</dbReference>
<dbReference type="GO" id="GO:0004792">
    <property type="term" value="F:thiosulfate-cyanide sulfurtransferase activity"/>
    <property type="evidence" value="ECO:0007669"/>
    <property type="project" value="TreeGrafter"/>
</dbReference>
<name>B3T1D3_9ZZZZ</name>
<reference evidence="4" key="1">
    <citation type="journal article" date="2008" name="ISME J.">
        <title>Genomic patterns of recombination, clonal divergence and environment in marine microbial populations.</title>
        <authorList>
            <person name="Konstantinidis K.T."/>
            <person name="Delong E.F."/>
        </authorList>
    </citation>
    <scope>NUCLEOTIDE SEQUENCE</scope>
</reference>
<proteinExistence type="predicted"/>
<feature type="domain" description="Rhodanese" evidence="3">
    <location>
        <begin position="188"/>
        <end position="300"/>
    </location>
</feature>
<dbReference type="FunFam" id="3.40.250.10:FF:000001">
    <property type="entry name" value="Sulfurtransferase"/>
    <property type="match status" value="1"/>
</dbReference>
<evidence type="ECO:0000259" key="3">
    <source>
        <dbReference type="PROSITE" id="PS50206"/>
    </source>
</evidence>
<dbReference type="PANTHER" id="PTHR11364">
    <property type="entry name" value="THIOSULFATE SULFERTANSFERASE"/>
    <property type="match status" value="1"/>
</dbReference>
<keyword evidence="2" id="KW-0677">Repeat</keyword>
<evidence type="ECO:0000256" key="1">
    <source>
        <dbReference type="ARBA" id="ARBA00022679"/>
    </source>
</evidence>
<dbReference type="EMBL" id="EU016574">
    <property type="protein sequence ID" value="ABZ06392.1"/>
    <property type="molecule type" value="Genomic_DNA"/>
</dbReference>
<accession>B3T1D3</accession>
<dbReference type="InterPro" id="IPR045078">
    <property type="entry name" value="TST/MPST-like"/>
</dbReference>
<evidence type="ECO:0000256" key="2">
    <source>
        <dbReference type="ARBA" id="ARBA00022737"/>
    </source>
</evidence>
<dbReference type="Gene3D" id="3.40.250.10">
    <property type="entry name" value="Rhodanese-like domain"/>
    <property type="match status" value="2"/>
</dbReference>
<dbReference type="SUPFAM" id="SSF52821">
    <property type="entry name" value="Rhodanese/Cell cycle control phosphatase"/>
    <property type="match status" value="2"/>
</dbReference>
<keyword evidence="1" id="KW-0808">Transferase</keyword>
<evidence type="ECO:0000313" key="4">
    <source>
        <dbReference type="EMBL" id="ABZ06392.1"/>
    </source>
</evidence>
<dbReference type="PANTHER" id="PTHR11364:SF27">
    <property type="entry name" value="SULFURTRANSFERASE"/>
    <property type="match status" value="1"/>
</dbReference>
<dbReference type="Pfam" id="PF00581">
    <property type="entry name" value="Rhodanese"/>
    <property type="match status" value="2"/>
</dbReference>
<gene>
    <name evidence="4" type="ORF">ALOHA_HF4000009G21ctg1g28</name>
</gene>
<dbReference type="SMART" id="SM00450">
    <property type="entry name" value="RHOD"/>
    <property type="match status" value="2"/>
</dbReference>
<protein>
    <submittedName>
        <fullName evidence="4">Putative Rhodanese-like domain protein</fullName>
    </submittedName>
</protein>
<dbReference type="AlphaFoldDB" id="B3T1D3"/>